<evidence type="ECO:0000313" key="3">
    <source>
        <dbReference type="EMBL" id="KAL1272162.1"/>
    </source>
</evidence>
<gene>
    <name evidence="3" type="ORF">QQF64_031178</name>
</gene>
<feature type="domain" description="Ribonuclease A-domain" evidence="2">
    <location>
        <begin position="68"/>
        <end position="179"/>
    </location>
</feature>
<dbReference type="Proteomes" id="UP001558613">
    <property type="component" value="Unassembled WGS sequence"/>
</dbReference>
<evidence type="ECO:0000259" key="2">
    <source>
        <dbReference type="Pfam" id="PF00074"/>
    </source>
</evidence>
<dbReference type="InterPro" id="IPR036816">
    <property type="entry name" value="RNaseA-like_dom_sf"/>
</dbReference>
<keyword evidence="1" id="KW-1133">Transmembrane helix</keyword>
<dbReference type="Pfam" id="PF00074">
    <property type="entry name" value="RnaseA"/>
    <property type="match status" value="1"/>
</dbReference>
<evidence type="ECO:0000256" key="1">
    <source>
        <dbReference type="SAM" id="Phobius"/>
    </source>
</evidence>
<dbReference type="InterPro" id="IPR023412">
    <property type="entry name" value="RNaseA_domain"/>
</dbReference>
<proteinExistence type="predicted"/>
<accession>A0ABR3N5H4</accession>
<protein>
    <recommendedName>
        <fullName evidence="2">Ribonuclease A-domain domain-containing protein</fullName>
    </recommendedName>
</protein>
<name>A0ABR3N5H4_9TELE</name>
<feature type="transmembrane region" description="Helical" evidence="1">
    <location>
        <begin position="30"/>
        <end position="48"/>
    </location>
</feature>
<keyword evidence="1" id="KW-0812">Transmembrane</keyword>
<dbReference type="Gene3D" id="3.10.130.10">
    <property type="entry name" value="Ribonuclease A-like domain"/>
    <property type="match status" value="1"/>
</dbReference>
<keyword evidence="1" id="KW-0472">Membrane</keyword>
<sequence>MSNEHLGHFSEAQTQQGSFICRSSRTAHRMSLAVFLLLLIPLVFTNGWDNGRFGNDRPCQRSQNNNAYNNFKHRHILAYDFNTSSRRAWGDYLTNQRLCGRTPRQSFLHNNYQSSIKRICNGRGVRVTGNKCSSERRFKVYTVHSGFRNGVCEVNLQTERSYVIVACEVIENHCLPVHYVTQTSRGPSQNGEICRP</sequence>
<dbReference type="EMBL" id="JAYMGO010000007">
    <property type="protein sequence ID" value="KAL1272162.1"/>
    <property type="molecule type" value="Genomic_DNA"/>
</dbReference>
<organism evidence="3 4">
    <name type="scientific">Cirrhinus molitorella</name>
    <name type="common">mud carp</name>
    <dbReference type="NCBI Taxonomy" id="172907"/>
    <lineage>
        <taxon>Eukaryota</taxon>
        <taxon>Metazoa</taxon>
        <taxon>Chordata</taxon>
        <taxon>Craniata</taxon>
        <taxon>Vertebrata</taxon>
        <taxon>Euteleostomi</taxon>
        <taxon>Actinopterygii</taxon>
        <taxon>Neopterygii</taxon>
        <taxon>Teleostei</taxon>
        <taxon>Ostariophysi</taxon>
        <taxon>Cypriniformes</taxon>
        <taxon>Cyprinidae</taxon>
        <taxon>Labeoninae</taxon>
        <taxon>Labeonini</taxon>
        <taxon>Cirrhinus</taxon>
    </lineage>
</organism>
<evidence type="ECO:0000313" key="4">
    <source>
        <dbReference type="Proteomes" id="UP001558613"/>
    </source>
</evidence>
<comment type="caution">
    <text evidence="3">The sequence shown here is derived from an EMBL/GenBank/DDBJ whole genome shotgun (WGS) entry which is preliminary data.</text>
</comment>
<keyword evidence="4" id="KW-1185">Reference proteome</keyword>
<reference evidence="3 4" key="1">
    <citation type="submission" date="2023-09" db="EMBL/GenBank/DDBJ databases">
        <authorList>
            <person name="Wang M."/>
        </authorList>
    </citation>
    <scope>NUCLEOTIDE SEQUENCE [LARGE SCALE GENOMIC DNA]</scope>
    <source>
        <strain evidence="3">GT-2023</strain>
        <tissue evidence="3">Liver</tissue>
    </source>
</reference>